<dbReference type="EMBL" id="FOFG01000017">
    <property type="protein sequence ID" value="SER38989.1"/>
    <property type="molecule type" value="Genomic_DNA"/>
</dbReference>
<accession>A0A1H9NTQ8</accession>
<proteinExistence type="predicted"/>
<organism evidence="1 2">
    <name type="scientific">Faunimonas pinastri</name>
    <dbReference type="NCBI Taxonomy" id="1855383"/>
    <lineage>
        <taxon>Bacteria</taxon>
        <taxon>Pseudomonadati</taxon>
        <taxon>Pseudomonadota</taxon>
        <taxon>Alphaproteobacteria</taxon>
        <taxon>Hyphomicrobiales</taxon>
        <taxon>Afifellaceae</taxon>
        <taxon>Faunimonas</taxon>
    </lineage>
</organism>
<reference evidence="1 2" key="1">
    <citation type="submission" date="2016-10" db="EMBL/GenBank/DDBJ databases">
        <authorList>
            <person name="de Groot N.N."/>
        </authorList>
    </citation>
    <scope>NUCLEOTIDE SEQUENCE [LARGE SCALE GENOMIC DNA]</scope>
    <source>
        <strain evidence="1 2">A52C2</strain>
    </source>
</reference>
<dbReference type="AlphaFoldDB" id="A0A1H9NTQ8"/>
<sequence>MGLMRRTGQRCLKAAGTPRRWWRRKLDFECLAAMEDWQLRDLGLDRRTIADAERGCPWSLLGRGARGS</sequence>
<evidence type="ECO:0000313" key="1">
    <source>
        <dbReference type="EMBL" id="SER38989.1"/>
    </source>
</evidence>
<protein>
    <recommendedName>
        <fullName evidence="3">DUF1127 domain-containing protein</fullName>
    </recommendedName>
</protein>
<dbReference type="Proteomes" id="UP000199647">
    <property type="component" value="Unassembled WGS sequence"/>
</dbReference>
<keyword evidence="2" id="KW-1185">Reference proteome</keyword>
<evidence type="ECO:0000313" key="2">
    <source>
        <dbReference type="Proteomes" id="UP000199647"/>
    </source>
</evidence>
<gene>
    <name evidence="1" type="ORF">SAMN05216548_11732</name>
</gene>
<name>A0A1H9NTQ8_9HYPH</name>
<evidence type="ECO:0008006" key="3">
    <source>
        <dbReference type="Google" id="ProtNLM"/>
    </source>
</evidence>